<gene>
    <name evidence="6" type="ORF">ECU07_0370</name>
</gene>
<proteinExistence type="inferred from homology"/>
<sequence length="234" mass="26719">MESISTRKREHSQHTESKGTLRLYEQLVVLLRTRNEVKFLCNRVSLSLRACIVVELALCGAIGLKEGRVVGKDNMLSNPLLVEAMNKIYQVQLPPGELMYRLNGEKRGGSIHMRNVRLRVYKDLEERRICKVENRNLIFNRITMSDYSIRIELINYIKEYLTCSREIDYRAETLIVCLLFCSAMDSILICMTEKEATTSSAHICRIKERYKAKDAHGSGSEAIISSVLGALLNS</sequence>
<evidence type="ECO:0000256" key="4">
    <source>
        <dbReference type="ARBA" id="ARBA00023121"/>
    </source>
</evidence>
<dbReference type="Pfam" id="PF05719">
    <property type="entry name" value="GPP34"/>
    <property type="match status" value="1"/>
</dbReference>
<keyword evidence="3" id="KW-0333">Golgi apparatus</keyword>
<dbReference type="OMA" id="TSSAHIC"/>
<evidence type="ECO:0000256" key="5">
    <source>
        <dbReference type="ARBA" id="ARBA00023136"/>
    </source>
</evidence>
<dbReference type="AlphaFoldDB" id="M1KM21"/>
<protein>
    <submittedName>
        <fullName evidence="6">Uncharacterized protein</fullName>
    </submittedName>
</protein>
<evidence type="ECO:0000256" key="3">
    <source>
        <dbReference type="ARBA" id="ARBA00023034"/>
    </source>
</evidence>
<dbReference type="EMBL" id="KC513617">
    <property type="protein sequence ID" value="AGE96381.1"/>
    <property type="molecule type" value="Genomic_DNA"/>
</dbReference>
<dbReference type="GO" id="GO:0000139">
    <property type="term" value="C:Golgi membrane"/>
    <property type="evidence" value="ECO:0007669"/>
    <property type="project" value="UniProtKB-SubCell"/>
</dbReference>
<comment type="similarity">
    <text evidence="2">Belongs to the GOLPH3/VPS74 family.</text>
</comment>
<keyword evidence="5" id="KW-0472">Membrane</keyword>
<keyword evidence="4" id="KW-0446">Lipid-binding</keyword>
<dbReference type="VEuPathDB" id="MicrosporidiaDB:ECU07_0370"/>
<dbReference type="VEuPathDB" id="MicrosporidiaDB:M970_070320"/>
<name>M1KM21_ENCCN</name>
<evidence type="ECO:0000313" key="6">
    <source>
        <dbReference type="EMBL" id="AGE96381.1"/>
    </source>
</evidence>
<dbReference type="VEuPathDB" id="MicrosporidiaDB:AEWD_070330"/>
<dbReference type="GO" id="GO:0070273">
    <property type="term" value="F:phosphatidylinositol-4-phosphate binding"/>
    <property type="evidence" value="ECO:0007669"/>
    <property type="project" value="InterPro"/>
</dbReference>
<dbReference type="VEuPathDB" id="MicrosporidiaDB:AEWQ_070330"/>
<dbReference type="InterPro" id="IPR008628">
    <property type="entry name" value="GPP34-like"/>
</dbReference>
<evidence type="ECO:0000256" key="2">
    <source>
        <dbReference type="ARBA" id="ARBA00007284"/>
    </source>
</evidence>
<organism evidence="6">
    <name type="scientific">Encephalitozoon cuniculi</name>
    <name type="common">Microsporidian parasite</name>
    <dbReference type="NCBI Taxonomy" id="6035"/>
    <lineage>
        <taxon>Eukaryota</taxon>
        <taxon>Fungi</taxon>
        <taxon>Fungi incertae sedis</taxon>
        <taxon>Microsporidia</taxon>
        <taxon>Unikaryonidae</taxon>
        <taxon>Encephalitozoon</taxon>
    </lineage>
</organism>
<accession>M1KM21</accession>
<evidence type="ECO:0000256" key="1">
    <source>
        <dbReference type="ARBA" id="ARBA00004255"/>
    </source>
</evidence>
<dbReference type="InterPro" id="IPR038261">
    <property type="entry name" value="GPP34-like_sf"/>
</dbReference>
<reference evidence="6" key="1">
    <citation type="journal article" date="2013" name="Eukaryot. Cell">
        <title>Extremely Reduced Levels of Heterozygosity in the Vertebrate Pathogen Encephalitozoon cuniculi.</title>
        <authorList>
            <person name="Selman M."/>
            <person name="Sak B."/>
            <person name="Kvac M."/>
            <person name="Farinelli L."/>
            <person name="Weiss L.M."/>
            <person name="Corradi N."/>
        </authorList>
    </citation>
    <scope>NUCLEOTIDE SEQUENCE</scope>
</reference>
<dbReference type="Gene3D" id="1.10.3630.10">
    <property type="entry name" value="yeast vps74-n-term truncation variant domain like"/>
    <property type="match status" value="1"/>
</dbReference>
<comment type="subcellular location">
    <subcellularLocation>
        <location evidence="1">Golgi apparatus membrane</location>
        <topology evidence="1">Peripheral membrane protein</topology>
        <orientation evidence="1">Cytoplasmic side</orientation>
    </subcellularLocation>
</comment>
<dbReference type="VEuPathDB" id="MicrosporidiaDB:AEWR_070320"/>